<dbReference type="EMBL" id="JAWDIO010000002">
    <property type="protein sequence ID" value="MDU0352916.1"/>
    <property type="molecule type" value="Genomic_DNA"/>
</dbReference>
<dbReference type="RefSeq" id="WP_316024620.1">
    <property type="nucleotide sequence ID" value="NZ_JAWDIO010000002.1"/>
</dbReference>
<evidence type="ECO:0000313" key="2">
    <source>
        <dbReference type="EMBL" id="MDU0352916.1"/>
    </source>
</evidence>
<keyword evidence="3" id="KW-1185">Reference proteome</keyword>
<name>A0ABU3SSB9_9ALTE</name>
<feature type="chain" id="PRO_5046865551" description="C-type lysozyme inhibitor domain-containing protein" evidence="1">
    <location>
        <begin position="21"/>
        <end position="114"/>
    </location>
</feature>
<dbReference type="Proteomes" id="UP001247805">
    <property type="component" value="Unassembled WGS sequence"/>
</dbReference>
<comment type="caution">
    <text evidence="2">The sequence shown here is derived from an EMBL/GenBank/DDBJ whole genome shotgun (WGS) entry which is preliminary data.</text>
</comment>
<sequence length="114" mass="12321">MFSSLSNRFCILLLIVTGQACNQSQPPLAATDITQTIEPSLKAMRSTLDGETRIINVKLGNDITVAYDTKSSALFKLWQGDLSLSGAVFDQKHGPQPTVRGQTFIENGTGTMVC</sequence>
<reference evidence="2 3" key="1">
    <citation type="submission" date="2023-10" db="EMBL/GenBank/DDBJ databases">
        <title>Glaciecola aquimarina strain GGW-M5 nov., isolated from a coastal seawater.</title>
        <authorList>
            <person name="Bayburt H."/>
            <person name="Kim J.M."/>
            <person name="Choi B.J."/>
            <person name="Jeon C.O."/>
        </authorList>
    </citation>
    <scope>NUCLEOTIDE SEQUENCE [LARGE SCALE GENOMIC DNA]</scope>
    <source>
        <strain evidence="2 3">KCTC 32108</strain>
    </source>
</reference>
<feature type="signal peptide" evidence="1">
    <location>
        <begin position="1"/>
        <end position="20"/>
    </location>
</feature>
<gene>
    <name evidence="2" type="ORF">RS130_02350</name>
</gene>
<evidence type="ECO:0000256" key="1">
    <source>
        <dbReference type="SAM" id="SignalP"/>
    </source>
</evidence>
<keyword evidence="1" id="KW-0732">Signal</keyword>
<proteinExistence type="predicted"/>
<accession>A0ABU3SSB9</accession>
<protein>
    <recommendedName>
        <fullName evidence="4">C-type lysozyme inhibitor domain-containing protein</fullName>
    </recommendedName>
</protein>
<evidence type="ECO:0008006" key="4">
    <source>
        <dbReference type="Google" id="ProtNLM"/>
    </source>
</evidence>
<organism evidence="2 3">
    <name type="scientific">Paraglaciecola aquimarina</name>
    <dbReference type="NCBI Taxonomy" id="1235557"/>
    <lineage>
        <taxon>Bacteria</taxon>
        <taxon>Pseudomonadati</taxon>
        <taxon>Pseudomonadota</taxon>
        <taxon>Gammaproteobacteria</taxon>
        <taxon>Alteromonadales</taxon>
        <taxon>Alteromonadaceae</taxon>
        <taxon>Paraglaciecola</taxon>
    </lineage>
</organism>
<evidence type="ECO:0000313" key="3">
    <source>
        <dbReference type="Proteomes" id="UP001247805"/>
    </source>
</evidence>